<name>A0A7U4E892_RUNSL</name>
<accession>A0A7U4E892</accession>
<evidence type="ECO:0000256" key="4">
    <source>
        <dbReference type="ARBA" id="ARBA00022989"/>
    </source>
</evidence>
<feature type="transmembrane region" description="Helical" evidence="6">
    <location>
        <begin position="262"/>
        <end position="288"/>
    </location>
</feature>
<evidence type="ECO:0000256" key="6">
    <source>
        <dbReference type="SAM" id="Phobius"/>
    </source>
</evidence>
<organism evidence="7 8">
    <name type="scientific">Runella slithyformis (strain ATCC 29530 / DSM 19594 / LMG 11500 / NCIMB 11436 / LSU 4)</name>
    <dbReference type="NCBI Taxonomy" id="761193"/>
    <lineage>
        <taxon>Bacteria</taxon>
        <taxon>Pseudomonadati</taxon>
        <taxon>Bacteroidota</taxon>
        <taxon>Cytophagia</taxon>
        <taxon>Cytophagales</taxon>
        <taxon>Spirosomataceae</taxon>
        <taxon>Runella</taxon>
    </lineage>
</organism>
<dbReference type="PANTHER" id="PTHR30250">
    <property type="entry name" value="PST FAMILY PREDICTED COLANIC ACID TRANSPORTER"/>
    <property type="match status" value="1"/>
</dbReference>
<dbReference type="KEGG" id="rsi:Runsl_4695"/>
<feature type="transmembrane region" description="Helical" evidence="6">
    <location>
        <begin position="222"/>
        <end position="242"/>
    </location>
</feature>
<evidence type="ECO:0000313" key="8">
    <source>
        <dbReference type="Proteomes" id="UP000000493"/>
    </source>
</evidence>
<sequence>MSGFGKIFGGVAWSIISNFTGAAYSFFSVPVLLSYFGKQYYGLIGIALSVNVYLRILDMGFSSGNIKYFSAYLVQKDKTGLNGLFQSSLFIYISIAAVNAFILLILSIFCQSIFKLSVEESEIFKQLLYILIVTSFPIWGANVMEQLLRSYDLIAWQQRVLLLSKIGQLAVLLLTIILKLSIVNFFALNTFCYICIIPLYISRINKLNLGISFIPRYHRKTIAEVLPYCLSVFSFGLFQFSANYLRPVLLGIKLGLTSVTDFRLIEGIANLILMLGSSFVGVILPYATKAKTLGDKKAEMQIAGNGTRYISIFLAFLIFGIVLSSKELISLYVGPQNVYLAFWFNIWALSLLGLHNSALSSIVLSGNILKPIVYMSAFSSVLSLTLAWVLMDYFGMGGVIISNAVYVIIQMGYYYIYYYPAKLGYNSIAIFLHSFFFISLTVGCLCGGIYYVFDNTRFSNLYYAIFFKEIVFVIIFIATIYTFFLTNIERVYILNRIKNIKI</sequence>
<dbReference type="AlphaFoldDB" id="A0A7U4E892"/>
<reference evidence="7 8" key="2">
    <citation type="journal article" date="2012" name="Stand. Genomic Sci.">
        <title>Complete genome sequence of the aquatic bacterium Runella slithyformis type strain (LSU 4(T)).</title>
        <authorList>
            <person name="Copeland A."/>
            <person name="Zhang X."/>
            <person name="Misra M."/>
            <person name="Lapidus A."/>
            <person name="Nolan M."/>
            <person name="Lucas S."/>
            <person name="Deshpande S."/>
            <person name="Cheng J.F."/>
            <person name="Tapia R."/>
            <person name="Goodwin L.A."/>
            <person name="Pitluck S."/>
            <person name="Liolios K."/>
            <person name="Pagani I."/>
            <person name="Ivanova N."/>
            <person name="Mikhailova N."/>
            <person name="Pati A."/>
            <person name="Chen A."/>
            <person name="Palaniappan K."/>
            <person name="Land M."/>
            <person name="Hauser L."/>
            <person name="Pan C."/>
            <person name="Jeffries C.D."/>
            <person name="Detter J.C."/>
            <person name="Brambilla E.M."/>
            <person name="Rohde M."/>
            <person name="Djao O.D."/>
            <person name="Goker M."/>
            <person name="Sikorski J."/>
            <person name="Tindall B.J."/>
            <person name="Woyke T."/>
            <person name="Bristow J."/>
            <person name="Eisen J.A."/>
            <person name="Markowitz V."/>
            <person name="Hugenholtz P."/>
            <person name="Kyrpides N.C."/>
            <person name="Klenk H.P."/>
            <person name="Mavromatis K."/>
        </authorList>
    </citation>
    <scope>NUCLEOTIDE SEQUENCE [LARGE SCALE GENOMIC DNA]</scope>
    <source>
        <strain evidence="8">ATCC 29530 / DSM 19594 / LMG 11500 / NCIMB 11436 / LSU 4</strain>
    </source>
</reference>
<feature type="transmembrane region" description="Helical" evidence="6">
    <location>
        <begin position="428"/>
        <end position="453"/>
    </location>
</feature>
<feature type="transmembrane region" description="Helical" evidence="6">
    <location>
        <begin position="184"/>
        <end position="201"/>
    </location>
</feature>
<evidence type="ECO:0000256" key="5">
    <source>
        <dbReference type="ARBA" id="ARBA00023136"/>
    </source>
</evidence>
<feature type="transmembrane region" description="Helical" evidence="6">
    <location>
        <begin position="465"/>
        <end position="488"/>
    </location>
</feature>
<feature type="transmembrane region" description="Helical" evidence="6">
    <location>
        <begin position="126"/>
        <end position="148"/>
    </location>
</feature>
<feature type="transmembrane region" description="Helical" evidence="6">
    <location>
        <begin position="7"/>
        <end position="27"/>
    </location>
</feature>
<evidence type="ECO:0000256" key="1">
    <source>
        <dbReference type="ARBA" id="ARBA00004651"/>
    </source>
</evidence>
<feature type="transmembrane region" description="Helical" evidence="6">
    <location>
        <begin position="39"/>
        <end position="57"/>
    </location>
</feature>
<comment type="subcellular location">
    <subcellularLocation>
        <location evidence="1">Cell membrane</location>
        <topology evidence="1">Multi-pass membrane protein</topology>
    </subcellularLocation>
</comment>
<dbReference type="GO" id="GO:0005886">
    <property type="term" value="C:plasma membrane"/>
    <property type="evidence" value="ECO:0007669"/>
    <property type="project" value="UniProtKB-SubCell"/>
</dbReference>
<keyword evidence="4 6" id="KW-1133">Transmembrane helix</keyword>
<reference evidence="8" key="1">
    <citation type="submission" date="2011-06" db="EMBL/GenBank/DDBJ databases">
        <title>The complete genome of chromosome of Runella slithyformis DSM 19594.</title>
        <authorList>
            <consortium name="US DOE Joint Genome Institute (JGI-PGF)"/>
            <person name="Lucas S."/>
            <person name="Han J."/>
            <person name="Lapidus A."/>
            <person name="Bruce D."/>
            <person name="Goodwin L."/>
            <person name="Pitluck S."/>
            <person name="Peters L."/>
            <person name="Kyrpides N."/>
            <person name="Mavromatis K."/>
            <person name="Ivanova N."/>
            <person name="Ovchinnikova G."/>
            <person name="Zhang X."/>
            <person name="Misra M."/>
            <person name="Detter J.C."/>
            <person name="Tapia R."/>
            <person name="Han C."/>
            <person name="Land M."/>
            <person name="Hauser L."/>
            <person name="Markowitz V."/>
            <person name="Cheng J.-F."/>
            <person name="Hugenholtz P."/>
            <person name="Woyke T."/>
            <person name="Wu D."/>
            <person name="Tindall B."/>
            <person name="Faehrich R."/>
            <person name="Brambilla E."/>
            <person name="Klenk H.-P."/>
            <person name="Eisen J.A."/>
        </authorList>
    </citation>
    <scope>NUCLEOTIDE SEQUENCE [LARGE SCALE GENOMIC DNA]</scope>
    <source>
        <strain evidence="8">ATCC 29530 / DSM 19594 / LMG 11500 / NCIMB 11436 / LSU 4</strain>
    </source>
</reference>
<keyword evidence="2" id="KW-1003">Cell membrane</keyword>
<feature type="transmembrane region" description="Helical" evidence="6">
    <location>
        <begin position="371"/>
        <end position="390"/>
    </location>
</feature>
<keyword evidence="3 6" id="KW-0812">Transmembrane</keyword>
<feature type="transmembrane region" description="Helical" evidence="6">
    <location>
        <begin position="309"/>
        <end position="333"/>
    </location>
</feature>
<feature type="transmembrane region" description="Helical" evidence="6">
    <location>
        <begin position="339"/>
        <end position="359"/>
    </location>
</feature>
<gene>
    <name evidence="7" type="ordered locus">Runsl_4695</name>
</gene>
<dbReference type="InterPro" id="IPR050833">
    <property type="entry name" value="Poly_Biosynth_Transport"/>
</dbReference>
<protein>
    <submittedName>
        <fullName evidence="7">Polysaccharide biosynthesis protein</fullName>
    </submittedName>
</protein>
<evidence type="ECO:0000256" key="2">
    <source>
        <dbReference type="ARBA" id="ARBA00022475"/>
    </source>
</evidence>
<dbReference type="PANTHER" id="PTHR30250:SF26">
    <property type="entry name" value="PSMA PROTEIN"/>
    <property type="match status" value="1"/>
</dbReference>
<evidence type="ECO:0000313" key="7">
    <source>
        <dbReference type="EMBL" id="AEI51014.1"/>
    </source>
</evidence>
<proteinExistence type="predicted"/>
<feature type="transmembrane region" description="Helical" evidence="6">
    <location>
        <begin position="89"/>
        <end position="114"/>
    </location>
</feature>
<feature type="transmembrane region" description="Helical" evidence="6">
    <location>
        <begin position="396"/>
        <end position="416"/>
    </location>
</feature>
<dbReference type="EMBL" id="CP002859">
    <property type="protein sequence ID" value="AEI51014.1"/>
    <property type="molecule type" value="Genomic_DNA"/>
</dbReference>
<dbReference type="Proteomes" id="UP000000493">
    <property type="component" value="Chromosome"/>
</dbReference>
<keyword evidence="5 6" id="KW-0472">Membrane</keyword>
<keyword evidence="8" id="KW-1185">Reference proteome</keyword>
<feature type="transmembrane region" description="Helical" evidence="6">
    <location>
        <begin position="160"/>
        <end position="178"/>
    </location>
</feature>
<evidence type="ECO:0000256" key="3">
    <source>
        <dbReference type="ARBA" id="ARBA00022692"/>
    </source>
</evidence>